<dbReference type="PANTHER" id="PTHR33434">
    <property type="entry name" value="DEGV DOMAIN-CONTAINING PROTEIN DR_1986-RELATED"/>
    <property type="match status" value="1"/>
</dbReference>
<gene>
    <name evidence="2" type="ORF">HZI73_06825</name>
</gene>
<keyword evidence="1" id="KW-0446">Lipid-binding</keyword>
<dbReference type="SUPFAM" id="SSF82549">
    <property type="entry name" value="DAK1/DegV-like"/>
    <property type="match status" value="1"/>
</dbReference>
<sequence length="279" mass="31172">MDYKIIVDSGCDVDKEMIEEMSLKLVPLTIEFEGDRHIDDDTFDGKTFVKKMNLSHAIPKTACPSPAEYMDSYQGKEDNVFVVTLSSKLSGSYNSAEVAKEIYEGENRQKKIHVFDSLSASAGQVLLTLKVDYLAKMGKTYSQIVSSIEQYIKEMKTIFVLEKLDNLVKTGRMSLVKAAIANVLNIKLILASNGKGEIIMLQKARGIKKAINKMIEIIDDKKVNLEEKFLVIAHCNCVERAMAIKEKAKVLYGFKDIFVVEMRGISSVYANDGGIVIAY</sequence>
<dbReference type="Gene3D" id="3.40.50.10440">
    <property type="entry name" value="Dihydroxyacetone kinase, domain 1"/>
    <property type="match status" value="1"/>
</dbReference>
<dbReference type="InterPro" id="IPR003797">
    <property type="entry name" value="DegV"/>
</dbReference>
<dbReference type="RefSeq" id="WP_212697508.1">
    <property type="nucleotide sequence ID" value="NZ_CP058649.1"/>
</dbReference>
<dbReference type="InterPro" id="IPR043168">
    <property type="entry name" value="DegV_C"/>
</dbReference>
<name>A0A8J8SG80_9FIRM</name>
<dbReference type="PANTHER" id="PTHR33434:SF2">
    <property type="entry name" value="FATTY ACID-BINDING PROTEIN TM_1468"/>
    <property type="match status" value="1"/>
</dbReference>
<reference evidence="2" key="1">
    <citation type="submission" date="2020-07" db="EMBL/GenBank/DDBJ databases">
        <title>Vallitalea pronyensis genome.</title>
        <authorList>
            <person name="Postec A."/>
        </authorList>
    </citation>
    <scope>NUCLEOTIDE SEQUENCE</scope>
    <source>
        <strain evidence="2">FatNI3</strain>
    </source>
</reference>
<dbReference type="Proteomes" id="UP000683246">
    <property type="component" value="Chromosome"/>
</dbReference>
<evidence type="ECO:0000256" key="1">
    <source>
        <dbReference type="ARBA" id="ARBA00023121"/>
    </source>
</evidence>
<evidence type="ECO:0000313" key="2">
    <source>
        <dbReference type="EMBL" id="QUI22033.1"/>
    </source>
</evidence>
<dbReference type="Pfam" id="PF02645">
    <property type="entry name" value="DegV"/>
    <property type="match status" value="1"/>
</dbReference>
<dbReference type="PROSITE" id="PS51482">
    <property type="entry name" value="DEGV"/>
    <property type="match status" value="1"/>
</dbReference>
<dbReference type="Gene3D" id="2.20.28.50">
    <property type="entry name" value="degv family protein"/>
    <property type="match status" value="1"/>
</dbReference>
<dbReference type="Gene3D" id="3.30.1180.10">
    <property type="match status" value="1"/>
</dbReference>
<dbReference type="EMBL" id="CP058649">
    <property type="protein sequence ID" value="QUI22033.1"/>
    <property type="molecule type" value="Genomic_DNA"/>
</dbReference>
<dbReference type="KEGG" id="vpy:HZI73_06825"/>
<dbReference type="InterPro" id="IPR050270">
    <property type="entry name" value="DegV_domain_contain"/>
</dbReference>
<dbReference type="NCBIfam" id="TIGR00762">
    <property type="entry name" value="DegV"/>
    <property type="match status" value="1"/>
</dbReference>
<protein>
    <submittedName>
        <fullName evidence="2">DegV family protein</fullName>
    </submittedName>
</protein>
<proteinExistence type="predicted"/>
<dbReference type="AlphaFoldDB" id="A0A8J8SG80"/>
<evidence type="ECO:0000313" key="3">
    <source>
        <dbReference type="Proteomes" id="UP000683246"/>
    </source>
</evidence>
<accession>A0A8J8SG80</accession>
<keyword evidence="3" id="KW-1185">Reference proteome</keyword>
<organism evidence="2 3">
    <name type="scientific">Vallitalea pronyensis</name>
    <dbReference type="NCBI Taxonomy" id="1348613"/>
    <lineage>
        <taxon>Bacteria</taxon>
        <taxon>Bacillati</taxon>
        <taxon>Bacillota</taxon>
        <taxon>Clostridia</taxon>
        <taxon>Lachnospirales</taxon>
        <taxon>Vallitaleaceae</taxon>
        <taxon>Vallitalea</taxon>
    </lineage>
</organism>
<dbReference type="GO" id="GO:0008289">
    <property type="term" value="F:lipid binding"/>
    <property type="evidence" value="ECO:0007669"/>
    <property type="project" value="UniProtKB-KW"/>
</dbReference>